<sequence length="1591" mass="177526">MTSMSQDKWIGLMLAVSSSAAIGTSFIITKKGLMSAAENTAGLASERLSYLQNPIWWAGMATMVVGEVANFIAYTFAPPILVTPLGALSVLIGAVLASFILNERLGVIGKVGCALCLVGTVVIVVNAPEDRDIQTVDEILAYAMHWPFLLYCIFVAVFSVFMIWHVAPYHGRRSPLVYLSICSLVGSISVMSVKAFGVALKLTFNGNNQLTHVSTYCFGLVVVLCILVQMNYFNKALDQFETNVVNPIYYVMFTTSTIFASVLLFQGFNTSGAAAVSLLGGFLTTFFGVYLLNLNKTADPVAPRHSRIASQDGSRSFSAMRTRPSEEHLRDSYELEPHHDIESRVGGVDPFVLGHAQDELPSFVPSTWLPAAWFGFVGYPSDIFLWLGERTAVSTRILREAIAPQGTLGSMRIVTDWYKRFGEEGIDNFLLRLSNVEGRKMYLALGTPGMYNVQNETIFWASNLHNSEAILPHYTNSLFRFINMMGPSNVYVSIYENNSKDRTQEMLRSLESALTLRGVRHTIRTDMRAASFYDMYRIERLSILRNEAIRPLYHDASDGLHGTPFSKVLFVNDIIFDAETALALINTAGGLYDQACALDFYPVGFYDTWVSRDITRSRPRPLWPFFKRPEDQYAIEHGEAFEVNSCWNGMTALDSRWLLQPVNATVSPVEMASEKTSTHTGSQVVPGKDRFVGRHAKLSMDKRTAANIQLGMHRSKHTPIVDRTPLHSSAHPIIHNIPANTMRKHEDITVQLPLKFRFSKTCHSSECLLISLDMHTMAYPDPPRILINPRLVTAYDYPTYIMYHNILFWRIVQPWHHIWERWIVNKLFYFFPEIGRTNDTCQDAFKDLCMVDSAVPGFAMPAPLARGLPLLAPEQQPEFDVDAFLCSRAYGQDTQSILGELRAYSNTLHEQLVHVINEKYREIVMLATKMHNDAHVIQELGENADLSKASAALAAQRQRLVEKHGVLSQAQSANQAASEEKRQLLLLLDIDSALDRVQDAMKPCTKSLAADALSDVLDAFSVAALADAPEMTVGSVRMQEEHHTPSLPMRLDRALPAYTKLEALEARVDTTQYGAFLAAQAPRKEQLQAHLVQHAEQLLRALFGPGSALVRAPRAESLPWGEATHEQHIAWLRLALRVFTALHADTIALALFSDLLIRPMLESQPPVPNTYLSPALCDDTQEQALLHSLTGLSFHEHTDLDEAEALVHTYNAILTLSQSLRPIFACAAEVGTDVFALFWQECAAKLVREHGNTLFFVGRPNAFHQNYTISQAFLHALLAHAPNDQARADFYTHEATRAFERRWQLSAFFQLASRTMVAALETGLAQPGTSDAFQHAAFAHLLRAFVLPWRATRHIRALSARQWRLSLHVLSRYQTWLATLLSPEPDAPSRTSTPSLDDPGFAPEEVEQLQSHALLLADAMLFETRVRRVFSEWIVPKIAGPESVARALQDALDASLGHAEALAPRVGNVVVTALQHRCAAPLRHVRAASTQYRALATDSQQGHVHPSAYIAQIFTPLYQFLGPHDGALHRRMDAAVVQRWAEDVVRWTLSKYADAVDTILRNLESLRRLKRGAQLGKDGQGADNAVFAQLL</sequence>
<dbReference type="PANTHER" id="PTHR12570:SF85">
    <property type="entry name" value="DUF803 DOMAIN MEMBRANE PROTEIN (AFU_ORTHOLOGUE AFUA_1G15880)"/>
    <property type="match status" value="1"/>
</dbReference>
<evidence type="ECO:0000313" key="15">
    <source>
        <dbReference type="Proteomes" id="UP000232875"/>
    </source>
</evidence>
<keyword evidence="5 11" id="KW-0812">Transmembrane</keyword>
<evidence type="ECO:0000256" key="4">
    <source>
        <dbReference type="ARBA" id="ARBA00022448"/>
    </source>
</evidence>
<dbReference type="GO" id="GO:0015031">
    <property type="term" value="P:protein transport"/>
    <property type="evidence" value="ECO:0007669"/>
    <property type="project" value="UniProtKB-KW"/>
</dbReference>
<feature type="domain" description="Conserved oligomeric Golgi complex subunit 2 N-terminal" evidence="12">
    <location>
        <begin position="876"/>
        <end position="931"/>
    </location>
</feature>
<dbReference type="GO" id="GO:0000139">
    <property type="term" value="C:Golgi membrane"/>
    <property type="evidence" value="ECO:0007669"/>
    <property type="project" value="UniProtKB-SubCell"/>
</dbReference>
<feature type="transmembrane region" description="Helical" evidence="11">
    <location>
        <begin position="9"/>
        <end position="28"/>
    </location>
</feature>
<feature type="transmembrane region" description="Helical" evidence="11">
    <location>
        <begin position="176"/>
        <end position="200"/>
    </location>
</feature>
<dbReference type="EMBL" id="KZ454993">
    <property type="protein sequence ID" value="PKI82912.1"/>
    <property type="molecule type" value="Genomic_DNA"/>
</dbReference>
<dbReference type="SUPFAM" id="SSF103481">
    <property type="entry name" value="Multidrug resistance efflux transporter EmrE"/>
    <property type="match status" value="1"/>
</dbReference>
<dbReference type="InterPro" id="IPR024602">
    <property type="entry name" value="COG_su2_N"/>
</dbReference>
<dbReference type="Proteomes" id="UP000232875">
    <property type="component" value="Unassembled WGS sequence"/>
</dbReference>
<dbReference type="InterPro" id="IPR037185">
    <property type="entry name" value="EmrE-like"/>
</dbReference>
<organism evidence="14 15">
    <name type="scientific">Malassezia vespertilionis</name>
    <dbReference type="NCBI Taxonomy" id="2020962"/>
    <lineage>
        <taxon>Eukaryota</taxon>
        <taxon>Fungi</taxon>
        <taxon>Dikarya</taxon>
        <taxon>Basidiomycota</taxon>
        <taxon>Ustilaginomycotina</taxon>
        <taxon>Malasseziomycetes</taxon>
        <taxon>Malasseziales</taxon>
        <taxon>Malasseziaceae</taxon>
        <taxon>Malassezia</taxon>
    </lineage>
</organism>
<keyword evidence="4" id="KW-0813">Transport</keyword>
<keyword evidence="8" id="KW-0333">Golgi apparatus</keyword>
<feature type="transmembrane region" description="Helical" evidence="11">
    <location>
        <begin position="107"/>
        <end position="127"/>
    </location>
</feature>
<evidence type="ECO:0000256" key="1">
    <source>
        <dbReference type="ARBA" id="ARBA00004141"/>
    </source>
</evidence>
<dbReference type="Pfam" id="PF05653">
    <property type="entry name" value="Mg_trans_NIPA"/>
    <property type="match status" value="1"/>
</dbReference>
<keyword evidence="15" id="KW-1185">Reference proteome</keyword>
<name>A0A2N1J8W0_9BASI</name>
<evidence type="ECO:0000256" key="9">
    <source>
        <dbReference type="ARBA" id="ARBA00023136"/>
    </source>
</evidence>
<evidence type="ECO:0000256" key="11">
    <source>
        <dbReference type="SAM" id="Phobius"/>
    </source>
</evidence>
<evidence type="ECO:0000256" key="8">
    <source>
        <dbReference type="ARBA" id="ARBA00023034"/>
    </source>
</evidence>
<keyword evidence="6" id="KW-0653">Protein transport</keyword>
<comment type="subcellular location">
    <subcellularLocation>
        <location evidence="2">Golgi apparatus membrane</location>
        <topology evidence="2">Peripheral membrane protein</topology>
    </subcellularLocation>
    <subcellularLocation>
        <location evidence="1">Membrane</location>
        <topology evidence="1">Multi-pass membrane protein</topology>
    </subcellularLocation>
</comment>
<proteinExistence type="predicted"/>
<dbReference type="Pfam" id="PF06148">
    <property type="entry name" value="COG2_N"/>
    <property type="match status" value="1"/>
</dbReference>
<feature type="transmembrane region" description="Helical" evidence="11">
    <location>
        <begin position="212"/>
        <end position="233"/>
    </location>
</feature>
<accession>A0A2N1J8W0</accession>
<evidence type="ECO:0000259" key="12">
    <source>
        <dbReference type="Pfam" id="PF06148"/>
    </source>
</evidence>
<evidence type="ECO:0000256" key="2">
    <source>
        <dbReference type="ARBA" id="ARBA00004395"/>
    </source>
</evidence>
<feature type="transmembrane region" description="Helical" evidence="11">
    <location>
        <begin position="55"/>
        <end position="73"/>
    </location>
</feature>
<keyword evidence="9 11" id="KW-0472">Membrane</keyword>
<gene>
    <name evidence="14" type="ORF">MVES_003191</name>
</gene>
<evidence type="ECO:0000256" key="3">
    <source>
        <dbReference type="ARBA" id="ARBA00020977"/>
    </source>
</evidence>
<feature type="transmembrane region" description="Helical" evidence="11">
    <location>
        <begin position="272"/>
        <end position="292"/>
    </location>
</feature>
<dbReference type="Pfam" id="PF11735">
    <property type="entry name" value="CAP59_mtransfer"/>
    <property type="match status" value="1"/>
</dbReference>
<dbReference type="InterPro" id="IPR008521">
    <property type="entry name" value="Mg_trans_NIPA"/>
</dbReference>
<feature type="transmembrane region" description="Helical" evidence="11">
    <location>
        <begin position="139"/>
        <end position="164"/>
    </location>
</feature>
<evidence type="ECO:0000256" key="10">
    <source>
        <dbReference type="ARBA" id="ARBA00031344"/>
    </source>
</evidence>
<feature type="domain" description="COG complex component COG2 C-terminal" evidence="13">
    <location>
        <begin position="1301"/>
        <end position="1580"/>
    </location>
</feature>
<dbReference type="InterPro" id="IPR021047">
    <property type="entry name" value="Mannosyltransferase_CMT1"/>
</dbReference>
<evidence type="ECO:0000256" key="5">
    <source>
        <dbReference type="ARBA" id="ARBA00022692"/>
    </source>
</evidence>
<evidence type="ECO:0000259" key="13">
    <source>
        <dbReference type="Pfam" id="PF12022"/>
    </source>
</evidence>
<evidence type="ECO:0000256" key="7">
    <source>
        <dbReference type="ARBA" id="ARBA00022989"/>
    </source>
</evidence>
<evidence type="ECO:0000256" key="6">
    <source>
        <dbReference type="ARBA" id="ARBA00022927"/>
    </source>
</evidence>
<keyword evidence="7 11" id="KW-1133">Transmembrane helix</keyword>
<feature type="transmembrane region" description="Helical" evidence="11">
    <location>
        <begin position="80"/>
        <end position="101"/>
    </location>
</feature>
<feature type="transmembrane region" description="Helical" evidence="11">
    <location>
        <begin position="248"/>
        <end position="265"/>
    </location>
</feature>
<evidence type="ECO:0000313" key="14">
    <source>
        <dbReference type="EMBL" id="PKI82912.1"/>
    </source>
</evidence>
<dbReference type="InterPro" id="IPR024603">
    <property type="entry name" value="COG_complex_COG2_C"/>
</dbReference>
<reference evidence="14 15" key="1">
    <citation type="submission" date="2017-10" db="EMBL/GenBank/DDBJ databases">
        <title>A novel species of cold-tolerant Malassezia isolated from bats.</title>
        <authorList>
            <person name="Lorch J.M."/>
            <person name="Palmer J.M."/>
            <person name="Vanderwolf K.J."/>
            <person name="Schmidt K.Z."/>
            <person name="Verant M.L."/>
            <person name="Weller T.J."/>
            <person name="Blehert D.S."/>
        </authorList>
    </citation>
    <scope>NUCLEOTIDE SEQUENCE [LARGE SCALE GENOMIC DNA]</scope>
    <source>
        <strain evidence="14 15">NWHC:44797-103</strain>
    </source>
</reference>
<dbReference type="Pfam" id="PF12022">
    <property type="entry name" value="COG2_C"/>
    <property type="match status" value="1"/>
</dbReference>
<dbReference type="GO" id="GO:0015095">
    <property type="term" value="F:magnesium ion transmembrane transporter activity"/>
    <property type="evidence" value="ECO:0007669"/>
    <property type="project" value="InterPro"/>
</dbReference>
<protein>
    <recommendedName>
        <fullName evidence="3">Conserved oligomeric Golgi complex subunit 2</fullName>
    </recommendedName>
    <alternativeName>
        <fullName evidence="10">Component of oligomeric Golgi complex 2</fullName>
    </alternativeName>
</protein>
<dbReference type="OrthoDB" id="6428174at2759"/>
<dbReference type="PANTHER" id="PTHR12570">
    <property type="match status" value="1"/>
</dbReference>